<dbReference type="InterPro" id="IPR000524">
    <property type="entry name" value="Tscrpt_reg_HTH_GntR"/>
</dbReference>
<evidence type="ECO:0000256" key="3">
    <source>
        <dbReference type="ARBA" id="ARBA00022679"/>
    </source>
</evidence>
<sequence>MMKKSQILANTIKNQIEQNIWLSGEKIPSIRDACKRYKLSIETVLQAYQQLEDQGYVRSKPKSGYFVLPRRNVFTSELAQQKAIKPYPVKISDLLYDVLQRAKDPSIIPLSSAFPDPALFPHQALSRSLANASRQMPDNSMLTNLPPGSETLRRQIAQRYQVKGLNVLPDDIVITSGAMEALNLCLQSCTEPGDLVAIEYPAFYGVLQTIERLNLTAVEIPTDPTTGIDLDVLESVFASMDIKACWFMTESQNPVGYSMSDGSKQRLAELVNHHKTPMIEDDVYRELHVGNQSSLPAKAYDTGEQIMLCGSFSKSLSPGFRIGWVVARKQALKIQRLQHLSTLSSSIPIQLGLSHYLTFYSYDNHLKKLRKLLNERKKAHIALLESSLPSSAMVHKSQGGYFIWIELPHSVCVEKLYELALEQNISVAPGIIFSSDKKFSHHIRLNCSYACDDKIAEAIRTLGGLIQAMELQANSCS</sequence>
<keyword evidence="4" id="KW-0663">Pyridoxal phosphate</keyword>
<proteinExistence type="inferred from homology"/>
<dbReference type="CDD" id="cd00609">
    <property type="entry name" value="AAT_like"/>
    <property type="match status" value="1"/>
</dbReference>
<dbReference type="SUPFAM" id="SSF53383">
    <property type="entry name" value="PLP-dependent transferases"/>
    <property type="match status" value="1"/>
</dbReference>
<dbReference type="PROSITE" id="PS50949">
    <property type="entry name" value="HTH_GNTR"/>
    <property type="match status" value="1"/>
</dbReference>
<evidence type="ECO:0000256" key="6">
    <source>
        <dbReference type="ARBA" id="ARBA00023125"/>
    </source>
</evidence>
<dbReference type="InterPro" id="IPR051446">
    <property type="entry name" value="HTH_trans_reg/aminotransferase"/>
</dbReference>
<comment type="similarity">
    <text evidence="1">In the C-terminal section; belongs to the class-I pyridoxal-phosphate-dependent aminotransferase family.</text>
</comment>
<dbReference type="Gene3D" id="3.90.1150.10">
    <property type="entry name" value="Aspartate Aminotransferase, domain 1"/>
    <property type="match status" value="1"/>
</dbReference>
<evidence type="ECO:0000256" key="1">
    <source>
        <dbReference type="ARBA" id="ARBA00005384"/>
    </source>
</evidence>
<reference evidence="9 10" key="1">
    <citation type="submission" date="2017-11" db="EMBL/GenBank/DDBJ databases">
        <title>Population delineation of vibrios coincides with oyster pathogenicity.</title>
        <authorList>
            <person name="Bruto M."/>
            <person name="Labreuche Y."/>
            <person name="James A."/>
            <person name="Piel D."/>
            <person name="Chenivesse S."/>
            <person name="Petton B."/>
            <person name="Polz M.F."/>
            <person name="Le Roux F."/>
        </authorList>
    </citation>
    <scope>NUCLEOTIDE SEQUENCE [LARGE SCALE GENOMIC DNA]</scope>
    <source>
        <strain evidence="9 10">1F_55</strain>
    </source>
</reference>
<protein>
    <submittedName>
        <fullName evidence="9">GntR family transcriptional regulator</fullName>
    </submittedName>
</protein>
<dbReference type="SUPFAM" id="SSF46785">
    <property type="entry name" value="Winged helix' DNA-binding domain"/>
    <property type="match status" value="1"/>
</dbReference>
<evidence type="ECO:0000313" key="9">
    <source>
        <dbReference type="EMBL" id="PTP18892.1"/>
    </source>
</evidence>
<feature type="domain" description="HTH gntR-type" evidence="8">
    <location>
        <begin position="2"/>
        <end position="70"/>
    </location>
</feature>
<dbReference type="EMBL" id="PIGA01000017">
    <property type="protein sequence ID" value="PTP18892.1"/>
    <property type="molecule type" value="Genomic_DNA"/>
</dbReference>
<keyword evidence="3" id="KW-0808">Transferase</keyword>
<dbReference type="InterPro" id="IPR015424">
    <property type="entry name" value="PyrdxlP-dep_Trfase"/>
</dbReference>
<dbReference type="InterPro" id="IPR036388">
    <property type="entry name" value="WH-like_DNA-bd_sf"/>
</dbReference>
<dbReference type="Proteomes" id="UP000244080">
    <property type="component" value="Unassembled WGS sequence"/>
</dbReference>
<dbReference type="Gene3D" id="1.10.10.10">
    <property type="entry name" value="Winged helix-like DNA-binding domain superfamily/Winged helix DNA-binding domain"/>
    <property type="match status" value="1"/>
</dbReference>
<gene>
    <name evidence="9" type="ORF">CWO36_12110</name>
</gene>
<dbReference type="PANTHER" id="PTHR46577:SF2">
    <property type="entry name" value="TRANSCRIPTIONAL REGULATORY PROTEIN"/>
    <property type="match status" value="1"/>
</dbReference>
<evidence type="ECO:0000256" key="5">
    <source>
        <dbReference type="ARBA" id="ARBA00023015"/>
    </source>
</evidence>
<dbReference type="GO" id="GO:0008483">
    <property type="term" value="F:transaminase activity"/>
    <property type="evidence" value="ECO:0007669"/>
    <property type="project" value="UniProtKB-KW"/>
</dbReference>
<evidence type="ECO:0000256" key="7">
    <source>
        <dbReference type="ARBA" id="ARBA00023163"/>
    </source>
</evidence>
<dbReference type="GO" id="GO:0030170">
    <property type="term" value="F:pyridoxal phosphate binding"/>
    <property type="evidence" value="ECO:0007669"/>
    <property type="project" value="InterPro"/>
</dbReference>
<dbReference type="InterPro" id="IPR004839">
    <property type="entry name" value="Aminotransferase_I/II_large"/>
</dbReference>
<dbReference type="GO" id="GO:0003700">
    <property type="term" value="F:DNA-binding transcription factor activity"/>
    <property type="evidence" value="ECO:0007669"/>
    <property type="project" value="InterPro"/>
</dbReference>
<dbReference type="SMART" id="SM00345">
    <property type="entry name" value="HTH_GNTR"/>
    <property type="match status" value="1"/>
</dbReference>
<evidence type="ECO:0000256" key="4">
    <source>
        <dbReference type="ARBA" id="ARBA00022898"/>
    </source>
</evidence>
<dbReference type="FunFam" id="3.40.640.10:FF:000023">
    <property type="entry name" value="Transcriptional regulator, GntR family"/>
    <property type="match status" value="1"/>
</dbReference>
<keyword evidence="5" id="KW-0805">Transcription regulation</keyword>
<dbReference type="Gene3D" id="3.40.640.10">
    <property type="entry name" value="Type I PLP-dependent aspartate aminotransferase-like (Major domain)"/>
    <property type="match status" value="1"/>
</dbReference>
<dbReference type="Pfam" id="PF00392">
    <property type="entry name" value="GntR"/>
    <property type="match status" value="1"/>
</dbReference>
<dbReference type="Pfam" id="PF00155">
    <property type="entry name" value="Aminotran_1_2"/>
    <property type="match status" value="1"/>
</dbReference>
<dbReference type="InterPro" id="IPR015422">
    <property type="entry name" value="PyrdxlP-dep_Trfase_small"/>
</dbReference>
<organism evidence="9 10">
    <name type="scientific">Vibrio splendidus</name>
    <dbReference type="NCBI Taxonomy" id="29497"/>
    <lineage>
        <taxon>Bacteria</taxon>
        <taxon>Pseudomonadati</taxon>
        <taxon>Pseudomonadota</taxon>
        <taxon>Gammaproteobacteria</taxon>
        <taxon>Vibrionales</taxon>
        <taxon>Vibrionaceae</taxon>
        <taxon>Vibrio</taxon>
    </lineage>
</organism>
<dbReference type="CDD" id="cd07377">
    <property type="entry name" value="WHTH_GntR"/>
    <property type="match status" value="1"/>
</dbReference>
<dbReference type="GO" id="GO:0003677">
    <property type="term" value="F:DNA binding"/>
    <property type="evidence" value="ECO:0007669"/>
    <property type="project" value="UniProtKB-KW"/>
</dbReference>
<keyword evidence="2" id="KW-0032">Aminotransferase</keyword>
<dbReference type="InterPro" id="IPR015421">
    <property type="entry name" value="PyrdxlP-dep_Trfase_major"/>
</dbReference>
<dbReference type="PANTHER" id="PTHR46577">
    <property type="entry name" value="HTH-TYPE TRANSCRIPTIONAL REGULATORY PROTEIN GABR"/>
    <property type="match status" value="1"/>
</dbReference>
<comment type="caution">
    <text evidence="9">The sequence shown here is derived from an EMBL/GenBank/DDBJ whole genome shotgun (WGS) entry which is preliminary data.</text>
</comment>
<dbReference type="AlphaFoldDB" id="A0A2T5EGY7"/>
<evidence type="ECO:0000259" key="8">
    <source>
        <dbReference type="PROSITE" id="PS50949"/>
    </source>
</evidence>
<accession>A0A2T5EGY7</accession>
<name>A0A2T5EGY7_VIBSP</name>
<dbReference type="InterPro" id="IPR036390">
    <property type="entry name" value="WH_DNA-bd_sf"/>
</dbReference>
<keyword evidence="6" id="KW-0238">DNA-binding</keyword>
<evidence type="ECO:0000313" key="10">
    <source>
        <dbReference type="Proteomes" id="UP000244080"/>
    </source>
</evidence>
<evidence type="ECO:0000256" key="2">
    <source>
        <dbReference type="ARBA" id="ARBA00022576"/>
    </source>
</evidence>
<keyword evidence="7" id="KW-0804">Transcription</keyword>